<proteinExistence type="predicted"/>
<protein>
    <recommendedName>
        <fullName evidence="1">DUF427 domain-containing protein</fullName>
    </recommendedName>
</protein>
<evidence type="ECO:0000313" key="2">
    <source>
        <dbReference type="EMBL" id="GAA3828365.1"/>
    </source>
</evidence>
<gene>
    <name evidence="2" type="ORF">GCM10022226_56480</name>
</gene>
<dbReference type="InterPro" id="IPR007361">
    <property type="entry name" value="DUF427"/>
</dbReference>
<dbReference type="Proteomes" id="UP001500888">
    <property type="component" value="Unassembled WGS sequence"/>
</dbReference>
<dbReference type="PANTHER" id="PTHR34310:SF8">
    <property type="entry name" value="CONSERVED PROTEIN"/>
    <property type="match status" value="1"/>
</dbReference>
<name>A0ABP7IWC1_9ACTN</name>
<keyword evidence="3" id="KW-1185">Reference proteome</keyword>
<dbReference type="RefSeq" id="WP_344946669.1">
    <property type="nucleotide sequence ID" value="NZ_BAAAZR010000027.1"/>
</dbReference>
<dbReference type="EMBL" id="BAAAZR010000027">
    <property type="protein sequence ID" value="GAA3828365.1"/>
    <property type="molecule type" value="Genomic_DNA"/>
</dbReference>
<evidence type="ECO:0000259" key="1">
    <source>
        <dbReference type="Pfam" id="PF04248"/>
    </source>
</evidence>
<reference evidence="3" key="1">
    <citation type="journal article" date="2019" name="Int. J. Syst. Evol. Microbiol.">
        <title>The Global Catalogue of Microorganisms (GCM) 10K type strain sequencing project: providing services to taxonomists for standard genome sequencing and annotation.</title>
        <authorList>
            <consortium name="The Broad Institute Genomics Platform"/>
            <consortium name="The Broad Institute Genome Sequencing Center for Infectious Disease"/>
            <person name="Wu L."/>
            <person name="Ma J."/>
        </authorList>
    </citation>
    <scope>NUCLEOTIDE SEQUENCE [LARGE SCALE GENOMIC DNA]</scope>
    <source>
        <strain evidence="3">JCM 16908</strain>
    </source>
</reference>
<dbReference type="Gene3D" id="2.170.150.40">
    <property type="entry name" value="Domain of unknown function (DUF427)"/>
    <property type="match status" value="1"/>
</dbReference>
<dbReference type="InterPro" id="IPR038694">
    <property type="entry name" value="DUF427_sf"/>
</dbReference>
<dbReference type="Pfam" id="PF04248">
    <property type="entry name" value="NTP_transf_9"/>
    <property type="match status" value="1"/>
</dbReference>
<organism evidence="2 3">
    <name type="scientific">Sphaerisporangium flaviroseum</name>
    <dbReference type="NCBI Taxonomy" id="509199"/>
    <lineage>
        <taxon>Bacteria</taxon>
        <taxon>Bacillati</taxon>
        <taxon>Actinomycetota</taxon>
        <taxon>Actinomycetes</taxon>
        <taxon>Streptosporangiales</taxon>
        <taxon>Streptosporangiaceae</taxon>
        <taxon>Sphaerisporangium</taxon>
    </lineage>
</organism>
<comment type="caution">
    <text evidence="2">The sequence shown here is derived from an EMBL/GenBank/DDBJ whole genome shotgun (WGS) entry which is preliminary data.</text>
</comment>
<feature type="domain" description="DUF427" evidence="1">
    <location>
        <begin position="17"/>
        <end position="109"/>
    </location>
</feature>
<sequence length="122" mass="13293">MKTQGHDIKVTPVSDQVVVRVKDVVVATSSRPVLLTETGCPPRYYLPSADVKMDLLRSSATTSHCPFKGDAVYWSVQTGDDVAEDVAWAYLEPFPRVEEIAGLLAFWAEKPGVTLEVNGEAA</sequence>
<accession>A0ABP7IWC1</accession>
<dbReference type="PANTHER" id="PTHR34310">
    <property type="entry name" value="DUF427 DOMAIN PROTEIN (AFU_ORTHOLOGUE AFUA_3G02220)"/>
    <property type="match status" value="1"/>
</dbReference>
<evidence type="ECO:0000313" key="3">
    <source>
        <dbReference type="Proteomes" id="UP001500888"/>
    </source>
</evidence>